<evidence type="ECO:0000313" key="2">
    <source>
        <dbReference type="Proteomes" id="UP000030302"/>
    </source>
</evidence>
<proteinExistence type="predicted"/>
<organism evidence="1 2">
    <name type="scientific">Collimonas arenae</name>
    <dbReference type="NCBI Taxonomy" id="279058"/>
    <lineage>
        <taxon>Bacteria</taxon>
        <taxon>Pseudomonadati</taxon>
        <taxon>Pseudomonadota</taxon>
        <taxon>Betaproteobacteria</taxon>
        <taxon>Burkholderiales</taxon>
        <taxon>Oxalobacteraceae</taxon>
        <taxon>Collimonas</taxon>
    </lineage>
</organism>
<dbReference type="KEGG" id="care:LT85_0984"/>
<dbReference type="EMBL" id="CP009962">
    <property type="protein sequence ID" value="AIY40142.1"/>
    <property type="molecule type" value="Genomic_DNA"/>
</dbReference>
<dbReference type="STRING" id="279058.LT85_0984"/>
<accession>A0A0A1FBC3</accession>
<protein>
    <submittedName>
        <fullName evidence="1">Uncharacterized protein</fullName>
    </submittedName>
</protein>
<dbReference type="Proteomes" id="UP000030302">
    <property type="component" value="Chromosome"/>
</dbReference>
<dbReference type="AlphaFoldDB" id="A0A0A1FBC3"/>
<reference evidence="2" key="1">
    <citation type="journal article" date="2014" name="Soil Biol. Biochem.">
        <title>Structure and function of bacterial communities in ageing soils: Insights from the Mendocino ecological staircase.</title>
        <authorList>
            <person name="Uroz S."/>
            <person name="Tech J.J."/>
            <person name="Sawaya N.A."/>
            <person name="Frey-Klett P."/>
            <person name="Leveau J.H.J."/>
        </authorList>
    </citation>
    <scope>NUCLEOTIDE SEQUENCE [LARGE SCALE GENOMIC DNA]</scope>
    <source>
        <strain evidence="2">Cal35</strain>
    </source>
</reference>
<sequence length="200" mass="21795">MAAGFASYINDEGTFEPKPAGIVKRCKLLDGRPAAEEAWALSLLSTDENETIVWTQEMAEAFAIARPVLDSSGAISARKAFIEAYQRLIDVARFQMRAPAWIVSEGHDKSRKVLALQAAERTSRLPASVVAALLAPPEQKVQGDDPSVREQLGKVKKLLADLDAQRQANRAAIPTDAEIARQQRAELAKKVANYVASRSI</sequence>
<evidence type="ECO:0000313" key="1">
    <source>
        <dbReference type="EMBL" id="AIY40142.1"/>
    </source>
</evidence>
<dbReference type="HOGENOM" id="CLU_085051_1_0_4"/>
<gene>
    <name evidence="1" type="ORF">LT85_0984</name>
</gene>
<keyword evidence="2" id="KW-1185">Reference proteome</keyword>
<name>A0A0A1FBC3_9BURK</name>